<name>A0AAD9FWC0_PAPLA</name>
<evidence type="ECO:0000259" key="7">
    <source>
        <dbReference type="Pfam" id="PF01509"/>
    </source>
</evidence>
<dbReference type="Gene3D" id="3.30.2350.10">
    <property type="entry name" value="Pseudouridine synthase"/>
    <property type="match status" value="1"/>
</dbReference>
<evidence type="ECO:0000259" key="8">
    <source>
        <dbReference type="Pfam" id="PF16198"/>
    </source>
</evidence>
<dbReference type="HAMAP" id="MF_01080">
    <property type="entry name" value="TruB_bact"/>
    <property type="match status" value="1"/>
</dbReference>
<dbReference type="SUPFAM" id="SSF55120">
    <property type="entry name" value="Pseudouridine synthase"/>
    <property type="match status" value="1"/>
</dbReference>
<dbReference type="GO" id="GO:0006400">
    <property type="term" value="P:tRNA modification"/>
    <property type="evidence" value="ECO:0007669"/>
    <property type="project" value="TreeGrafter"/>
</dbReference>
<accession>A0AAD9FWC0</accession>
<evidence type="ECO:0000256" key="4">
    <source>
        <dbReference type="ARBA" id="ARBA00022694"/>
    </source>
</evidence>
<dbReference type="GO" id="GO:1990481">
    <property type="term" value="P:mRNA pseudouridine synthesis"/>
    <property type="evidence" value="ECO:0007669"/>
    <property type="project" value="TreeGrafter"/>
</dbReference>
<dbReference type="AlphaFoldDB" id="A0AAD9FWC0"/>
<dbReference type="InterPro" id="IPR002501">
    <property type="entry name" value="PsdUridine_synth_N"/>
</dbReference>
<proteinExistence type="inferred from homology"/>
<keyword evidence="10" id="KW-1185">Reference proteome</keyword>
<dbReference type="PANTHER" id="PTHR13767">
    <property type="entry name" value="TRNA-PSEUDOURIDINE SYNTHASE"/>
    <property type="match status" value="1"/>
</dbReference>
<dbReference type="Pfam" id="PF01509">
    <property type="entry name" value="TruB_N"/>
    <property type="match status" value="1"/>
</dbReference>
<organism evidence="9 10">
    <name type="scientific">Papiliotrema laurentii</name>
    <name type="common">Cryptococcus laurentii</name>
    <dbReference type="NCBI Taxonomy" id="5418"/>
    <lineage>
        <taxon>Eukaryota</taxon>
        <taxon>Fungi</taxon>
        <taxon>Dikarya</taxon>
        <taxon>Basidiomycota</taxon>
        <taxon>Agaricomycotina</taxon>
        <taxon>Tremellomycetes</taxon>
        <taxon>Tremellales</taxon>
        <taxon>Rhynchogastremaceae</taxon>
        <taxon>Papiliotrema</taxon>
    </lineage>
</organism>
<dbReference type="GO" id="GO:0003723">
    <property type="term" value="F:RNA binding"/>
    <property type="evidence" value="ECO:0007669"/>
    <property type="project" value="InterPro"/>
</dbReference>
<dbReference type="PANTHER" id="PTHR13767:SF2">
    <property type="entry name" value="PSEUDOURIDYLATE SYNTHASE TRUB1"/>
    <property type="match status" value="1"/>
</dbReference>
<gene>
    <name evidence="9" type="ORF">DB88DRAFT_470115</name>
</gene>
<dbReference type="EC" id="5.4.99.25" evidence="3"/>
<protein>
    <recommendedName>
        <fullName evidence="3">tRNA pseudouridine(55) synthase</fullName>
        <ecNumber evidence="3">5.4.99.25</ecNumber>
    </recommendedName>
</protein>
<feature type="domain" description="Pseudouridine synthase II N-terminal" evidence="7">
    <location>
        <begin position="67"/>
        <end position="185"/>
    </location>
</feature>
<evidence type="ECO:0000256" key="5">
    <source>
        <dbReference type="ARBA" id="ARBA00023235"/>
    </source>
</evidence>
<dbReference type="GO" id="GO:0005634">
    <property type="term" value="C:nucleus"/>
    <property type="evidence" value="ECO:0007669"/>
    <property type="project" value="TreeGrafter"/>
</dbReference>
<keyword evidence="4" id="KW-0819">tRNA processing</keyword>
<comment type="caution">
    <text evidence="9">The sequence shown here is derived from an EMBL/GenBank/DDBJ whole genome shotgun (WGS) entry which is preliminary data.</text>
</comment>
<dbReference type="InterPro" id="IPR032819">
    <property type="entry name" value="TruB_C"/>
</dbReference>
<evidence type="ECO:0000313" key="9">
    <source>
        <dbReference type="EMBL" id="KAK1927467.1"/>
    </source>
</evidence>
<evidence type="ECO:0000256" key="3">
    <source>
        <dbReference type="ARBA" id="ARBA00012787"/>
    </source>
</evidence>
<feature type="region of interest" description="Disordered" evidence="6">
    <location>
        <begin position="230"/>
        <end position="258"/>
    </location>
</feature>
<dbReference type="EMBL" id="JAODAN010000001">
    <property type="protein sequence ID" value="KAK1927467.1"/>
    <property type="molecule type" value="Genomic_DNA"/>
</dbReference>
<dbReference type="Pfam" id="PF16198">
    <property type="entry name" value="TruB_C_2"/>
    <property type="match status" value="1"/>
</dbReference>
<evidence type="ECO:0000256" key="6">
    <source>
        <dbReference type="SAM" id="MobiDB-lite"/>
    </source>
</evidence>
<dbReference type="GO" id="GO:0160148">
    <property type="term" value="F:tRNA pseudouridine(55) synthase activity"/>
    <property type="evidence" value="ECO:0007669"/>
    <property type="project" value="UniProtKB-EC"/>
</dbReference>
<sequence>MPKFAAPALPLNGIFPIEKPSGPTSMRVIDQVTELMLDSKLFADTSKVQFHKHNYKRKKNTTAHGLKVGQGGTLDPLADGVLVVGVNRGTKYLQQYLEGTKEYESIGIFGATTTTMDAEGPVLSTGDFDNITREDVEKALEKFQGEIHQTPPIFSALKMDGKPLYEYARANLPLPRPIPVRKCTVSVELIDFTPASREPGDGGHEYKWPEERLSEEQKDVFRKLTHLVEDSQKGQEGGEPALPTIPDQDFPEVSAKTGLRPPTFKIRMTVSGGTYVRSIVHDLGIALGCGAHVVMLRRTRQGRFVLNGEEESLTEEAKAEMQRAMDEQIANLGAKHVSRSDVEMEDDTALRGEKPTGPGTVCVPWSVLDKAIKEREQAMSTEEEEIEERLAAEGADAKQIRQALSKEGRRAARMEGPLKEWEHEVLRRFISVPVPDNGGHNNRSRPY</sequence>
<dbReference type="InterPro" id="IPR020103">
    <property type="entry name" value="PsdUridine_synth_cat_dom_sf"/>
</dbReference>
<comment type="similarity">
    <text evidence="2">Belongs to the pseudouridine synthase TruB family.</text>
</comment>
<evidence type="ECO:0000313" key="10">
    <source>
        <dbReference type="Proteomes" id="UP001182556"/>
    </source>
</evidence>
<dbReference type="InterPro" id="IPR014780">
    <property type="entry name" value="tRNA_psdUridine_synth_TruB"/>
</dbReference>
<keyword evidence="5" id="KW-0413">Isomerase</keyword>
<reference evidence="9" key="1">
    <citation type="submission" date="2023-02" db="EMBL/GenBank/DDBJ databases">
        <title>Identification and recombinant expression of a fungal hydrolase from Papiliotrema laurentii that hydrolyzes apple cutin and clears colloidal polyester polyurethane.</title>
        <authorList>
            <consortium name="DOE Joint Genome Institute"/>
            <person name="Roman V.A."/>
            <person name="Bojanowski C."/>
            <person name="Crable B.R."/>
            <person name="Wagner D.N."/>
            <person name="Hung C.S."/>
            <person name="Nadeau L.J."/>
            <person name="Schratz L."/>
            <person name="Haridas S."/>
            <person name="Pangilinan J."/>
            <person name="Lipzen A."/>
            <person name="Na H."/>
            <person name="Yan M."/>
            <person name="Ng V."/>
            <person name="Grigoriev I.V."/>
            <person name="Spatafora J.W."/>
            <person name="Barlow D."/>
            <person name="Biffinger J."/>
            <person name="Kelley-Loughnane N."/>
            <person name="Varaljay V.A."/>
            <person name="Crookes-Goodson W.J."/>
        </authorList>
    </citation>
    <scope>NUCLEOTIDE SEQUENCE</scope>
    <source>
        <strain evidence="9">5307AH</strain>
    </source>
</reference>
<evidence type="ECO:0000256" key="1">
    <source>
        <dbReference type="ARBA" id="ARBA00001166"/>
    </source>
</evidence>
<dbReference type="Proteomes" id="UP001182556">
    <property type="component" value="Unassembled WGS sequence"/>
</dbReference>
<evidence type="ECO:0000256" key="2">
    <source>
        <dbReference type="ARBA" id="ARBA00008999"/>
    </source>
</evidence>
<feature type="domain" description="tRNA pseudouridylate synthase B C-terminal" evidence="8">
    <location>
        <begin position="277"/>
        <end position="316"/>
    </location>
</feature>
<comment type="catalytic activity">
    <reaction evidence="1">
        <text>a uridine in mRNA = a pseudouridine in mRNA</text>
        <dbReference type="Rhea" id="RHEA:56644"/>
        <dbReference type="Rhea" id="RHEA-COMP:14658"/>
        <dbReference type="Rhea" id="RHEA-COMP:14659"/>
        <dbReference type="ChEBI" id="CHEBI:65314"/>
        <dbReference type="ChEBI" id="CHEBI:65315"/>
    </reaction>
</comment>